<evidence type="ECO:0000313" key="2">
    <source>
        <dbReference type="EMBL" id="MBW3466648.1"/>
    </source>
</evidence>
<dbReference type="EMBL" id="RPHB01000001">
    <property type="protein sequence ID" value="MBW3466648.1"/>
    <property type="molecule type" value="Genomic_DNA"/>
</dbReference>
<feature type="chain" id="PRO_5037084162" description="Lipoprotein" evidence="1">
    <location>
        <begin position="25"/>
        <end position="173"/>
    </location>
</feature>
<evidence type="ECO:0000256" key="1">
    <source>
        <dbReference type="SAM" id="SignalP"/>
    </source>
</evidence>
<dbReference type="RefSeq" id="WP_219286723.1">
    <property type="nucleotide sequence ID" value="NZ_RPHB01000001.1"/>
</dbReference>
<comment type="caution">
    <text evidence="2">The sequence shown here is derived from an EMBL/GenBank/DDBJ whole genome shotgun (WGS) entry which is preliminary data.</text>
</comment>
<gene>
    <name evidence="2" type="ORF">EGN73_02305</name>
</gene>
<reference evidence="2 3" key="1">
    <citation type="journal article" date="2020" name="Syst. Appl. Microbiol.">
        <title>Arthrospiribacter ruber gen. nov., sp. nov., a novel bacterium isolated from Arthrospira cultures.</title>
        <authorList>
            <person name="Waleron M."/>
            <person name="Misztak A."/>
            <person name="Waleron M.M."/>
            <person name="Furmaniak M."/>
            <person name="Mrozik A."/>
            <person name="Waleron K."/>
        </authorList>
    </citation>
    <scope>NUCLEOTIDE SEQUENCE [LARGE SCALE GENOMIC DNA]</scope>
    <source>
        <strain evidence="2 3">DPMB0001</strain>
    </source>
</reference>
<evidence type="ECO:0000313" key="3">
    <source>
        <dbReference type="Proteomes" id="UP000727490"/>
    </source>
</evidence>
<keyword evidence="3" id="KW-1185">Reference proteome</keyword>
<dbReference type="AlphaFoldDB" id="A0A951ISJ1"/>
<protein>
    <recommendedName>
        <fullName evidence="4">Lipoprotein</fullName>
    </recommendedName>
</protein>
<proteinExistence type="predicted"/>
<evidence type="ECO:0008006" key="4">
    <source>
        <dbReference type="Google" id="ProtNLM"/>
    </source>
</evidence>
<keyword evidence="1" id="KW-0732">Signal</keyword>
<feature type="signal peptide" evidence="1">
    <location>
        <begin position="1"/>
        <end position="24"/>
    </location>
</feature>
<name>A0A951ISJ1_9BACT</name>
<dbReference type="PROSITE" id="PS51257">
    <property type="entry name" value="PROKAR_LIPOPROTEIN"/>
    <property type="match status" value="1"/>
</dbReference>
<sequence>MKTYLHYFLISCFLLLLSCSEDSAFSDMDYHLKMKINGVERAYETGTMQLTNVRDGGTTYYQLNIIGLDDTFGRIDVTVNDAKPIAAGVFNSENLNPAADTPMAGLMVNEEGGFTNVYANYFGTGFPNHGAVVNIPEYNQTFVAGTFSGKISLRGNDEVLTISEGTFKVRRPN</sequence>
<dbReference type="Proteomes" id="UP000727490">
    <property type="component" value="Unassembled WGS sequence"/>
</dbReference>
<accession>A0A951ISJ1</accession>
<organism evidence="2 3">
    <name type="scientific">Arthrospiribacter ruber</name>
    <dbReference type="NCBI Taxonomy" id="2487934"/>
    <lineage>
        <taxon>Bacteria</taxon>
        <taxon>Pseudomonadati</taxon>
        <taxon>Bacteroidota</taxon>
        <taxon>Cytophagia</taxon>
        <taxon>Cytophagales</taxon>
        <taxon>Cyclobacteriaceae</taxon>
        <taxon>Arthrospiribacter</taxon>
    </lineage>
</organism>